<feature type="region of interest" description="Disordered" evidence="1">
    <location>
        <begin position="396"/>
        <end position="449"/>
    </location>
</feature>
<keyword evidence="3" id="KW-1185">Reference proteome</keyword>
<organism evidence="2 3">
    <name type="scientific">Williamsia sterculiae</name>
    <dbReference type="NCBI Taxonomy" id="1344003"/>
    <lineage>
        <taxon>Bacteria</taxon>
        <taxon>Bacillati</taxon>
        <taxon>Actinomycetota</taxon>
        <taxon>Actinomycetes</taxon>
        <taxon>Mycobacteriales</taxon>
        <taxon>Nocardiaceae</taxon>
        <taxon>Williamsia</taxon>
    </lineage>
</organism>
<dbReference type="STRING" id="1344003.SAMN05445060_1976"/>
<gene>
    <name evidence="2" type="ORF">SAMN05445060_1976</name>
</gene>
<dbReference type="AlphaFoldDB" id="A0A1N7FE93"/>
<evidence type="ECO:0000256" key="1">
    <source>
        <dbReference type="SAM" id="MobiDB-lite"/>
    </source>
</evidence>
<evidence type="ECO:0000313" key="2">
    <source>
        <dbReference type="EMBL" id="SIR98545.1"/>
    </source>
</evidence>
<evidence type="ECO:0008006" key="4">
    <source>
        <dbReference type="Google" id="ProtNLM"/>
    </source>
</evidence>
<proteinExistence type="predicted"/>
<evidence type="ECO:0000313" key="3">
    <source>
        <dbReference type="Proteomes" id="UP000186218"/>
    </source>
</evidence>
<dbReference type="EMBL" id="FTNT01000005">
    <property type="protein sequence ID" value="SIR98545.1"/>
    <property type="molecule type" value="Genomic_DNA"/>
</dbReference>
<dbReference type="Proteomes" id="UP000186218">
    <property type="component" value="Unassembled WGS sequence"/>
</dbReference>
<sequence length="617" mass="67062">MTTADEFFGATPQLHTIQQWANARYAARWAVLGAVLLRVAATTDPNVQLPGVIGGRASLNLLAAFVSPSGGGKGISDKVARLAWPSSLIERPIGSGEGIAATFVPPKKEGVEPITRAIISVPEIDTLAGLASRQGSILLAQLKSMAMGEQLGQSNASEATTRIIAPHTYRACMSVGAQPAHTGVLFDDTTGGTPQRFLWFLTVDPDMPAERADDPAPLDTNLPLWAPGYDGVVDIGYGPDEIQETIIDTHLARQRGEADALDGHAMLTRCKVAAVLAILHHRSVISDLDWELSGVVMDESNRTREWIVTEARRVARQKVRDRALNRAVGDEVYDERLLDRVKRSIVRMLDRDGEQAGNALRSRLGKREKRDLFDQAIAELIGEGTVTDLSVDRGSRYRLTSGQGDQAGQGPKPQVREGDPLGQGDQVADSHHTTPQFNVEPEFNHENTRSEGLNRQFNVEPERQLHAVSDPPGKPQTCGQWLRAYVLDLMTQGVDTRDSASIITDGQAAGYKVDNIRRAIMDCDLIGTVARTKLSATYRFGNGGESTVVPCERWLIGWLHDRDAWVRAGEVKAAGETAGYHRATVKSAAQRNPAIEKRGSGVATEWRISPGHERASA</sequence>
<protein>
    <recommendedName>
        <fullName evidence="4">DUF3987 domain-containing protein</fullName>
    </recommendedName>
</protein>
<dbReference type="RefSeq" id="WP_076479035.1">
    <property type="nucleotide sequence ID" value="NZ_FTNT01000005.1"/>
</dbReference>
<name>A0A1N7FE93_9NOCA</name>
<reference evidence="2 3" key="1">
    <citation type="submission" date="2017-01" db="EMBL/GenBank/DDBJ databases">
        <authorList>
            <person name="Mah S.A."/>
            <person name="Swanson W.J."/>
            <person name="Moy G.W."/>
            <person name="Vacquier V.D."/>
        </authorList>
    </citation>
    <scope>NUCLEOTIDE SEQUENCE [LARGE SCALE GENOMIC DNA]</scope>
    <source>
        <strain evidence="2 3">CPCC 203464</strain>
    </source>
</reference>
<accession>A0A1N7FE93</accession>